<organism evidence="2 3">
    <name type="scientific">Geothrix oryzae</name>
    <dbReference type="NCBI Taxonomy" id="2927975"/>
    <lineage>
        <taxon>Bacteria</taxon>
        <taxon>Pseudomonadati</taxon>
        <taxon>Acidobacteriota</taxon>
        <taxon>Holophagae</taxon>
        <taxon>Holophagales</taxon>
        <taxon>Holophagaceae</taxon>
        <taxon>Geothrix</taxon>
    </lineage>
</organism>
<evidence type="ECO:0000313" key="3">
    <source>
        <dbReference type="Proteomes" id="UP001242010"/>
    </source>
</evidence>
<evidence type="ECO:0000256" key="1">
    <source>
        <dbReference type="SAM" id="MobiDB-lite"/>
    </source>
</evidence>
<reference evidence="3" key="1">
    <citation type="journal article" date="2023" name="Int. J. Syst. Evol. Microbiol.">
        <title>Mesoterricola silvestris gen. nov., sp. nov., Mesoterricola sediminis sp. nov., Geothrix oryzae sp. nov., Geothrix edaphica sp. nov., Geothrix rubra sp. nov., and Geothrix limicola sp. nov., six novel members of Acidobacteriota isolated from soils.</title>
        <authorList>
            <person name="Itoh H."/>
            <person name="Sugisawa Y."/>
            <person name="Mise K."/>
            <person name="Xu Z."/>
            <person name="Kuniyasu M."/>
            <person name="Ushijima N."/>
            <person name="Kawano K."/>
            <person name="Kobayashi E."/>
            <person name="Shiratori Y."/>
            <person name="Masuda Y."/>
            <person name="Senoo K."/>
        </authorList>
    </citation>
    <scope>NUCLEOTIDE SEQUENCE [LARGE SCALE GENOMIC DNA]</scope>
    <source>
        <strain evidence="3">Red222</strain>
    </source>
</reference>
<proteinExistence type="predicted"/>
<sequence>MPLMPRGSFAQRTAKPVPVPVGPDPRSGFPTVASGLGRPHIAPPPSAEPSLASLIHLLHEAADRLQRHGLTSHQRIRLLRGLYYGTSHSLDFERRSSWMRTCGFSIYLQSCPPPDPTPMLGTSLVRALKDAAVVWHRDRWLDAGHALVGLEARTRLGPSRLPLWGQGGTGLELSTWLGDLGGAAGLLILQRLEDPMARAVPWLFSKHTYDLRPNLEGDVAGYLVARDPLITDRLSVLKPPDFVSVARALEDYTRRLASDWPDRWGLFIRLLGGRIGPANDHLLDRNDLLARIQTKTRRFTVWYLLYRLKHAKRVSRATLVEASRHVEGAATELSELFLAVLEQGLMPGSTLDLPDLPASPPGPPRGLLAFGRPGGI</sequence>
<dbReference type="Proteomes" id="UP001242010">
    <property type="component" value="Chromosome"/>
</dbReference>
<feature type="region of interest" description="Disordered" evidence="1">
    <location>
        <begin position="1"/>
        <end position="26"/>
    </location>
</feature>
<name>A0ABM8DQ40_9BACT</name>
<evidence type="ECO:0000313" key="2">
    <source>
        <dbReference type="EMBL" id="BDU69086.1"/>
    </source>
</evidence>
<gene>
    <name evidence="2" type="ORF">GETHOR_11870</name>
</gene>
<dbReference type="EMBL" id="AP027079">
    <property type="protein sequence ID" value="BDU69086.1"/>
    <property type="molecule type" value="Genomic_DNA"/>
</dbReference>
<accession>A0ABM8DQ40</accession>
<keyword evidence="3" id="KW-1185">Reference proteome</keyword>
<protein>
    <submittedName>
        <fullName evidence="2">Uncharacterized protein</fullName>
    </submittedName>
</protein>